<evidence type="ECO:0000256" key="1">
    <source>
        <dbReference type="ARBA" id="ARBA00022723"/>
    </source>
</evidence>
<dbReference type="FunFam" id="1.10.220.10:FF:000001">
    <property type="entry name" value="Annexin"/>
    <property type="match status" value="1"/>
</dbReference>
<dbReference type="OrthoDB" id="37886at2759"/>
<reference evidence="9" key="1">
    <citation type="submission" date="2022-02" db="EMBL/GenBank/DDBJ databases">
        <authorList>
            <person name="Henning P.M."/>
            <person name="McCubbin A.G."/>
            <person name="Shore J.S."/>
        </authorList>
    </citation>
    <scope>NUCLEOTIDE SEQUENCE</scope>
    <source>
        <strain evidence="9">F60SS</strain>
        <tissue evidence="9">Leaves</tissue>
    </source>
</reference>
<dbReference type="PANTHER" id="PTHR10502">
    <property type="entry name" value="ANNEXIN"/>
    <property type="match status" value="1"/>
</dbReference>
<dbReference type="Pfam" id="PF00191">
    <property type="entry name" value="Annexin"/>
    <property type="match status" value="4"/>
</dbReference>
<evidence type="ECO:0000256" key="6">
    <source>
        <dbReference type="PIRSR" id="PIRSR609118-1"/>
    </source>
</evidence>
<dbReference type="SMART" id="SM00335">
    <property type="entry name" value="ANX"/>
    <property type="match status" value="4"/>
</dbReference>
<dbReference type="GO" id="GO:0005737">
    <property type="term" value="C:cytoplasm"/>
    <property type="evidence" value="ECO:0007669"/>
    <property type="project" value="TreeGrafter"/>
</dbReference>
<dbReference type="InterPro" id="IPR018252">
    <property type="entry name" value="Annexin_repeat_CS"/>
</dbReference>
<keyword evidence="10" id="KW-1185">Reference proteome</keyword>
<keyword evidence="3 6" id="KW-0106">Calcium</keyword>
<feature type="binding site" evidence="6">
    <location>
        <position position="48"/>
    </location>
    <ligand>
        <name>Ca(2+)</name>
        <dbReference type="ChEBI" id="CHEBI:29108"/>
        <label>1</label>
    </ligand>
</feature>
<dbReference type="GO" id="GO:0009414">
    <property type="term" value="P:response to water deprivation"/>
    <property type="evidence" value="ECO:0007669"/>
    <property type="project" value="TreeGrafter"/>
</dbReference>
<dbReference type="FunFam" id="1.10.220.10:FF:000006">
    <property type="entry name" value="Annexin"/>
    <property type="match status" value="1"/>
</dbReference>
<feature type="binding site" evidence="6">
    <location>
        <position position="323"/>
    </location>
    <ligand>
        <name>Ca(2+)</name>
        <dbReference type="ChEBI" id="CHEBI:29108"/>
        <label>1</label>
    </ligand>
</feature>
<feature type="binding site" evidence="6">
    <location>
        <position position="282"/>
    </location>
    <ligand>
        <name>Ca(2+)</name>
        <dbReference type="ChEBI" id="CHEBI:29108"/>
        <label>1</label>
    </ligand>
</feature>
<dbReference type="Gene3D" id="1.10.220.10">
    <property type="entry name" value="Annexin"/>
    <property type="match status" value="4"/>
</dbReference>
<dbReference type="PROSITE" id="PS51897">
    <property type="entry name" value="ANNEXIN_2"/>
    <property type="match status" value="4"/>
</dbReference>
<dbReference type="GO" id="GO:0005544">
    <property type="term" value="F:calcium-dependent phospholipid binding"/>
    <property type="evidence" value="ECO:0007669"/>
    <property type="project" value="UniProtKB-KW"/>
</dbReference>
<evidence type="ECO:0000313" key="10">
    <source>
        <dbReference type="Proteomes" id="UP001141552"/>
    </source>
</evidence>
<reference evidence="9" key="2">
    <citation type="journal article" date="2023" name="Plants (Basel)">
        <title>Annotation of the Turnera subulata (Passifloraceae) Draft Genome Reveals the S-Locus Evolved after the Divergence of Turneroideae from Passifloroideae in a Stepwise Manner.</title>
        <authorList>
            <person name="Henning P.M."/>
            <person name="Roalson E.H."/>
            <person name="Mir W."/>
            <person name="McCubbin A.G."/>
            <person name="Shore J.S."/>
        </authorList>
    </citation>
    <scope>NUCLEOTIDE SEQUENCE</scope>
    <source>
        <strain evidence="9">F60SS</strain>
    </source>
</reference>
<evidence type="ECO:0000256" key="2">
    <source>
        <dbReference type="ARBA" id="ARBA00022737"/>
    </source>
</evidence>
<keyword evidence="4 7" id="KW-0041">Annexin</keyword>
<dbReference type="Proteomes" id="UP001141552">
    <property type="component" value="Unassembled WGS sequence"/>
</dbReference>
<dbReference type="GO" id="GO:0005886">
    <property type="term" value="C:plasma membrane"/>
    <property type="evidence" value="ECO:0007669"/>
    <property type="project" value="TreeGrafter"/>
</dbReference>
<dbReference type="InterPro" id="IPR037104">
    <property type="entry name" value="Annexin_sf"/>
</dbReference>
<dbReference type="FunFam" id="1.10.220.10:FF:000009">
    <property type="entry name" value="Annexin"/>
    <property type="match status" value="1"/>
</dbReference>
<feature type="binding site" evidence="6">
    <location>
        <position position="280"/>
    </location>
    <ligand>
        <name>Ca(2+)</name>
        <dbReference type="ChEBI" id="CHEBI:29108"/>
        <label>1</label>
    </ligand>
</feature>
<dbReference type="GO" id="GO:0001786">
    <property type="term" value="F:phosphatidylserine binding"/>
    <property type="evidence" value="ECO:0007669"/>
    <property type="project" value="TreeGrafter"/>
</dbReference>
<dbReference type="EMBL" id="JAKUCV010000983">
    <property type="protein sequence ID" value="KAJ4848155.1"/>
    <property type="molecule type" value="Genomic_DNA"/>
</dbReference>
<keyword evidence="2 7" id="KW-0677">Repeat</keyword>
<dbReference type="PRINTS" id="PR01814">
    <property type="entry name" value="ANNEXINPLANT"/>
</dbReference>
<feature type="binding site" evidence="6">
    <location>
        <position position="322"/>
    </location>
    <ligand>
        <name>Ca(2+)</name>
        <dbReference type="ChEBI" id="CHEBI:29108"/>
        <label>1</label>
    </ligand>
</feature>
<dbReference type="AlphaFoldDB" id="A0A9Q0GDP4"/>
<dbReference type="GO" id="GO:0009408">
    <property type="term" value="P:response to heat"/>
    <property type="evidence" value="ECO:0007669"/>
    <property type="project" value="TreeGrafter"/>
</dbReference>
<dbReference type="InterPro" id="IPR009118">
    <property type="entry name" value="AnnexinD_plant"/>
</dbReference>
<gene>
    <name evidence="9" type="primary">ANNAT7</name>
    <name evidence="9" type="ORF">Tsubulata_004431</name>
</gene>
<feature type="binding site" evidence="6">
    <location>
        <position position="50"/>
    </location>
    <ligand>
        <name>Ca(2+)</name>
        <dbReference type="ChEBI" id="CHEBI:29108"/>
        <label>1</label>
    </ligand>
</feature>
<dbReference type="PRINTS" id="PR00196">
    <property type="entry name" value="ANNEXIN"/>
</dbReference>
<evidence type="ECO:0000256" key="8">
    <source>
        <dbReference type="SAM" id="MobiDB-lite"/>
    </source>
</evidence>
<dbReference type="GO" id="GO:0009409">
    <property type="term" value="P:response to cold"/>
    <property type="evidence" value="ECO:0007669"/>
    <property type="project" value="TreeGrafter"/>
</dbReference>
<feature type="binding site" evidence="6">
    <location>
        <position position="278"/>
    </location>
    <ligand>
        <name>Ca(2+)</name>
        <dbReference type="ChEBI" id="CHEBI:29108"/>
        <label>1</label>
    </ligand>
</feature>
<comment type="domain">
    <text evidence="7">A pair of annexin repeats may form one binding site for calcium and phospholipid.</text>
</comment>
<feature type="binding site" evidence="6">
    <location>
        <position position="92"/>
    </location>
    <ligand>
        <name>Ca(2+)</name>
        <dbReference type="ChEBI" id="CHEBI:29108"/>
        <label>1</label>
    </ligand>
</feature>
<evidence type="ECO:0000256" key="4">
    <source>
        <dbReference type="ARBA" id="ARBA00023216"/>
    </source>
</evidence>
<dbReference type="FunFam" id="1.10.220.10:FF:000008">
    <property type="entry name" value="Annexin"/>
    <property type="match status" value="1"/>
</dbReference>
<evidence type="ECO:0000256" key="7">
    <source>
        <dbReference type="RuleBase" id="RU003540"/>
    </source>
</evidence>
<evidence type="ECO:0000256" key="5">
    <source>
        <dbReference type="ARBA" id="ARBA00023302"/>
    </source>
</evidence>
<dbReference type="InterPro" id="IPR018502">
    <property type="entry name" value="Annexin_repeat"/>
</dbReference>
<feature type="region of interest" description="Disordered" evidence="8">
    <location>
        <begin position="1"/>
        <end position="24"/>
    </location>
</feature>
<evidence type="ECO:0000256" key="3">
    <source>
        <dbReference type="ARBA" id="ARBA00022837"/>
    </source>
</evidence>
<dbReference type="SUPFAM" id="SSF47874">
    <property type="entry name" value="Annexin"/>
    <property type="match status" value="1"/>
</dbReference>
<sequence length="340" mass="38549">MLVGGCDGESPALSSREDQVEQTTMASLKVPASVPSPQEDAEQLQKAFQGWGTNEALIISILGHRNAEQRRLIRETYAAAYGQPLLKDLDQELSGDFERAVFLWTLDPAERDAYLANEATKRFSSSNWVIMEIACTRSSADLFKVRQAYHDRYKKSIEEDVAYHATGDFRKLLVPLVTAFRYEGDEVNTLLAKSEAKILHEKISDKAYSDEEVIRILSTRSKAQLNATLNHYNNAFGTSINKNLKADANDEYLKLLRATIKCLTTPEKYFEKVLRQAIKKLGTDEWALTRVVTTRAEIDMERIKEEYHRRNSVTLDRDIDGDTSGDYQRILLALIGHHDA</sequence>
<keyword evidence="5 7" id="KW-0111">Calcium/phospholipid-binding</keyword>
<comment type="similarity">
    <text evidence="7">Belongs to the annexin family.</text>
</comment>
<dbReference type="InterPro" id="IPR001464">
    <property type="entry name" value="Annexin"/>
</dbReference>
<comment type="caution">
    <text evidence="9">The sequence shown here is derived from an EMBL/GenBank/DDBJ whole genome shotgun (WGS) entry which is preliminary data.</text>
</comment>
<dbReference type="GO" id="GO:0009651">
    <property type="term" value="P:response to salt stress"/>
    <property type="evidence" value="ECO:0007669"/>
    <property type="project" value="TreeGrafter"/>
</dbReference>
<proteinExistence type="inferred from homology"/>
<evidence type="ECO:0000313" key="9">
    <source>
        <dbReference type="EMBL" id="KAJ4848155.1"/>
    </source>
</evidence>
<feature type="binding site" evidence="6">
    <location>
        <position position="52"/>
    </location>
    <ligand>
        <name>Ca(2+)</name>
        <dbReference type="ChEBI" id="CHEBI:29108"/>
        <label>1</label>
    </ligand>
</feature>
<dbReference type="PANTHER" id="PTHR10502:SF220">
    <property type="entry name" value="ANNEXIN D2"/>
    <property type="match status" value="1"/>
</dbReference>
<protein>
    <recommendedName>
        <fullName evidence="7">Annexin</fullName>
    </recommendedName>
</protein>
<name>A0A9Q0GDP4_9ROSI</name>
<dbReference type="GO" id="GO:0005509">
    <property type="term" value="F:calcium ion binding"/>
    <property type="evidence" value="ECO:0007669"/>
    <property type="project" value="InterPro"/>
</dbReference>
<keyword evidence="1 6" id="KW-0479">Metal-binding</keyword>
<organism evidence="9 10">
    <name type="scientific">Turnera subulata</name>
    <dbReference type="NCBI Taxonomy" id="218843"/>
    <lineage>
        <taxon>Eukaryota</taxon>
        <taxon>Viridiplantae</taxon>
        <taxon>Streptophyta</taxon>
        <taxon>Embryophyta</taxon>
        <taxon>Tracheophyta</taxon>
        <taxon>Spermatophyta</taxon>
        <taxon>Magnoliopsida</taxon>
        <taxon>eudicotyledons</taxon>
        <taxon>Gunneridae</taxon>
        <taxon>Pentapetalae</taxon>
        <taxon>rosids</taxon>
        <taxon>fabids</taxon>
        <taxon>Malpighiales</taxon>
        <taxon>Passifloraceae</taxon>
        <taxon>Turnera</taxon>
    </lineage>
</organism>
<accession>A0A9Q0GDP4</accession>
<dbReference type="PROSITE" id="PS00223">
    <property type="entry name" value="ANNEXIN_1"/>
    <property type="match status" value="1"/>
</dbReference>